<keyword evidence="2" id="KW-0812">Transmembrane</keyword>
<feature type="transmembrane region" description="Helical" evidence="2">
    <location>
        <begin position="235"/>
        <end position="258"/>
    </location>
</feature>
<keyword evidence="4" id="KW-1185">Reference proteome</keyword>
<feature type="region of interest" description="Disordered" evidence="1">
    <location>
        <begin position="365"/>
        <end position="387"/>
    </location>
</feature>
<dbReference type="AlphaFoldDB" id="A0A2H3B5E2"/>
<keyword evidence="2" id="KW-1133">Transmembrane helix</keyword>
<gene>
    <name evidence="3" type="ORF">ARMSODRAFT_979451</name>
</gene>
<reference evidence="4" key="1">
    <citation type="journal article" date="2017" name="Nat. Ecol. Evol.">
        <title>Genome expansion and lineage-specific genetic innovations in the forest pathogenic fungi Armillaria.</title>
        <authorList>
            <person name="Sipos G."/>
            <person name="Prasanna A.N."/>
            <person name="Walter M.C."/>
            <person name="O'Connor E."/>
            <person name="Balint B."/>
            <person name="Krizsan K."/>
            <person name="Kiss B."/>
            <person name="Hess J."/>
            <person name="Varga T."/>
            <person name="Slot J."/>
            <person name="Riley R."/>
            <person name="Boka B."/>
            <person name="Rigling D."/>
            <person name="Barry K."/>
            <person name="Lee J."/>
            <person name="Mihaltcheva S."/>
            <person name="LaButti K."/>
            <person name="Lipzen A."/>
            <person name="Waldron R."/>
            <person name="Moloney N.M."/>
            <person name="Sperisen C."/>
            <person name="Kredics L."/>
            <person name="Vagvoelgyi C."/>
            <person name="Patrignani A."/>
            <person name="Fitzpatrick D."/>
            <person name="Nagy I."/>
            <person name="Doyle S."/>
            <person name="Anderson J.B."/>
            <person name="Grigoriev I.V."/>
            <person name="Gueldener U."/>
            <person name="Muensterkoetter M."/>
            <person name="Nagy L.G."/>
        </authorList>
    </citation>
    <scope>NUCLEOTIDE SEQUENCE [LARGE SCALE GENOMIC DNA]</scope>
    <source>
        <strain evidence="4">28-4</strain>
    </source>
</reference>
<feature type="transmembrane region" description="Helical" evidence="2">
    <location>
        <begin position="60"/>
        <end position="81"/>
    </location>
</feature>
<dbReference type="EMBL" id="KZ293454">
    <property type="protein sequence ID" value="PBK64074.1"/>
    <property type="molecule type" value="Genomic_DNA"/>
</dbReference>
<proteinExistence type="predicted"/>
<accession>A0A2H3B5E2</accession>
<protein>
    <recommendedName>
        <fullName evidence="5">Family A G protein-coupled receptor-like protein</fullName>
    </recommendedName>
</protein>
<evidence type="ECO:0000256" key="1">
    <source>
        <dbReference type="SAM" id="MobiDB-lite"/>
    </source>
</evidence>
<feature type="transmembrane region" description="Helical" evidence="2">
    <location>
        <begin position="187"/>
        <end position="208"/>
    </location>
</feature>
<dbReference type="Proteomes" id="UP000218334">
    <property type="component" value="Unassembled WGS sequence"/>
</dbReference>
<feature type="transmembrane region" description="Helical" evidence="2">
    <location>
        <begin position="264"/>
        <end position="288"/>
    </location>
</feature>
<evidence type="ECO:0008006" key="5">
    <source>
        <dbReference type="Google" id="ProtNLM"/>
    </source>
</evidence>
<evidence type="ECO:0000313" key="3">
    <source>
        <dbReference type="EMBL" id="PBK64074.1"/>
    </source>
</evidence>
<organism evidence="3 4">
    <name type="scientific">Armillaria solidipes</name>
    <dbReference type="NCBI Taxonomy" id="1076256"/>
    <lineage>
        <taxon>Eukaryota</taxon>
        <taxon>Fungi</taxon>
        <taxon>Dikarya</taxon>
        <taxon>Basidiomycota</taxon>
        <taxon>Agaricomycotina</taxon>
        <taxon>Agaricomycetes</taxon>
        <taxon>Agaricomycetidae</taxon>
        <taxon>Agaricales</taxon>
        <taxon>Marasmiineae</taxon>
        <taxon>Physalacriaceae</taxon>
        <taxon>Armillaria</taxon>
    </lineage>
</organism>
<feature type="compositionally biased region" description="Basic and acidic residues" evidence="1">
    <location>
        <begin position="378"/>
        <end position="387"/>
    </location>
</feature>
<name>A0A2H3B5E2_9AGAR</name>
<evidence type="ECO:0000313" key="4">
    <source>
        <dbReference type="Proteomes" id="UP000218334"/>
    </source>
</evidence>
<keyword evidence="2" id="KW-0472">Membrane</keyword>
<feature type="transmembrane region" description="Helical" evidence="2">
    <location>
        <begin position="31"/>
        <end position="53"/>
    </location>
</feature>
<sequence>MALSLPSACFISLGLEILLNGAVESSHSSLQLTSGIIGMYTSLFIASMYLLLMKRKKTKVIIAMIVLDSIMWAVATSHMSVSFQQNYVAFLRQHAAEGSDVLEDNASPTIYLQLSLESVNIVLGDSIVIWRAWTLWSRKTWVIFTSATLLAGTTARFPKVAAVGLVRAFATAPPGISVFNNDSLSSWAIAFIASTLVTNVWATTLVAYRTWTHNRIIREITGESLMDRFRRQNGVLALLIESGIFYSTTWFIAIIAFICGNNGVYIVVDMLSQLTAIYPTLIITLICLQSMLEVAISAFDQMTQTNPEWADRNRRRRNGLSIVTGTSMAYPMQSMKIGMYTTTTQTSTSGEPGFESITEEIIVDGKPRSLSGDNGGDDADKLMSHAV</sequence>
<evidence type="ECO:0000256" key="2">
    <source>
        <dbReference type="SAM" id="Phobius"/>
    </source>
</evidence>
<dbReference type="STRING" id="1076256.A0A2H3B5E2"/>